<keyword evidence="3" id="KW-1185">Reference proteome</keyword>
<feature type="compositionally biased region" description="Basic and acidic residues" evidence="1">
    <location>
        <begin position="194"/>
        <end position="211"/>
    </location>
</feature>
<protein>
    <submittedName>
        <fullName evidence="2">Uncharacterized protein</fullName>
    </submittedName>
</protein>
<evidence type="ECO:0000256" key="1">
    <source>
        <dbReference type="SAM" id="MobiDB-lite"/>
    </source>
</evidence>
<accession>A0A0J8AZ29</accession>
<name>A0A0J8AZ29_BETVV</name>
<dbReference type="AlphaFoldDB" id="A0A0J8AZ29"/>
<organism evidence="2 3">
    <name type="scientific">Beta vulgaris subsp. vulgaris</name>
    <name type="common">Beet</name>
    <dbReference type="NCBI Taxonomy" id="3555"/>
    <lineage>
        <taxon>Eukaryota</taxon>
        <taxon>Viridiplantae</taxon>
        <taxon>Streptophyta</taxon>
        <taxon>Embryophyta</taxon>
        <taxon>Tracheophyta</taxon>
        <taxon>Spermatophyta</taxon>
        <taxon>Magnoliopsida</taxon>
        <taxon>eudicotyledons</taxon>
        <taxon>Gunneridae</taxon>
        <taxon>Pentapetalae</taxon>
        <taxon>Caryophyllales</taxon>
        <taxon>Chenopodiaceae</taxon>
        <taxon>Betoideae</taxon>
        <taxon>Beta</taxon>
    </lineage>
</organism>
<evidence type="ECO:0000313" key="3">
    <source>
        <dbReference type="Proteomes" id="UP000035740"/>
    </source>
</evidence>
<dbReference type="EMBL" id="KQ096893">
    <property type="protein sequence ID" value="KMS94009.1"/>
    <property type="molecule type" value="Genomic_DNA"/>
</dbReference>
<dbReference type="Proteomes" id="UP000035740">
    <property type="component" value="Unassembled WGS sequence"/>
</dbReference>
<gene>
    <name evidence="2" type="ORF">BVRB_025710</name>
</gene>
<sequence length="211" mass="24692">MLSFMNSELLSSQEFIQQSSSYLRSESDLLLQSLSEKEQLIEDLSYQLNGLRAHYGEKMVALKATIYGLRRHNDRLQEIINAHEYNSEGEVLRSENVRSPERMRETEKQVDRQSDIVDSDMSLKLELEAAQIRISEQTLALHDAQMQIDDLRRELESLQTSTDEQLKFDFEDAKIRVDDQSRQLQDAHSQISELRQELEETESRNQLDLEE</sequence>
<feature type="compositionally biased region" description="Polar residues" evidence="1">
    <location>
        <begin position="182"/>
        <end position="193"/>
    </location>
</feature>
<evidence type="ECO:0000313" key="2">
    <source>
        <dbReference type="EMBL" id="KMS94009.1"/>
    </source>
</evidence>
<reference evidence="2 3" key="1">
    <citation type="journal article" date="2014" name="Nature">
        <title>The genome of the recently domesticated crop plant sugar beet (Beta vulgaris).</title>
        <authorList>
            <person name="Dohm J.C."/>
            <person name="Minoche A.E."/>
            <person name="Holtgrawe D."/>
            <person name="Capella-Gutierrez S."/>
            <person name="Zakrzewski F."/>
            <person name="Tafer H."/>
            <person name="Rupp O."/>
            <person name="Sorensen T.R."/>
            <person name="Stracke R."/>
            <person name="Reinhardt R."/>
            <person name="Goesmann A."/>
            <person name="Kraft T."/>
            <person name="Schulz B."/>
            <person name="Stadler P.F."/>
            <person name="Schmidt T."/>
            <person name="Gabaldon T."/>
            <person name="Lehrach H."/>
            <person name="Weisshaar B."/>
            <person name="Himmelbauer H."/>
        </authorList>
    </citation>
    <scope>NUCLEOTIDE SEQUENCE [LARGE SCALE GENOMIC DNA]</scope>
    <source>
        <tissue evidence="2">Taproot</tissue>
    </source>
</reference>
<feature type="region of interest" description="Disordered" evidence="1">
    <location>
        <begin position="180"/>
        <end position="211"/>
    </location>
</feature>
<proteinExistence type="predicted"/>
<dbReference type="Gramene" id="KMS94009">
    <property type="protein sequence ID" value="KMS94009"/>
    <property type="gene ID" value="BVRB_025710"/>
</dbReference>
<feature type="non-terminal residue" evidence="2">
    <location>
        <position position="211"/>
    </location>
</feature>